<dbReference type="GO" id="GO:0005886">
    <property type="term" value="C:plasma membrane"/>
    <property type="evidence" value="ECO:0007669"/>
    <property type="project" value="TreeGrafter"/>
</dbReference>
<keyword evidence="4" id="KW-0808">Transferase</keyword>
<evidence type="ECO:0000259" key="8">
    <source>
        <dbReference type="SMART" id="SM00387"/>
    </source>
</evidence>
<dbReference type="GO" id="GO:0000160">
    <property type="term" value="P:phosphorelay signal transduction system"/>
    <property type="evidence" value="ECO:0007669"/>
    <property type="project" value="TreeGrafter"/>
</dbReference>
<name>A0A3M2MAM1_9ACTN</name>
<dbReference type="PANTHER" id="PTHR45436:SF5">
    <property type="entry name" value="SENSOR HISTIDINE KINASE TRCS"/>
    <property type="match status" value="1"/>
</dbReference>
<dbReference type="EC" id="2.7.13.3" evidence="2"/>
<feature type="transmembrane region" description="Helical" evidence="7">
    <location>
        <begin position="29"/>
        <end position="51"/>
    </location>
</feature>
<dbReference type="GO" id="GO:0004673">
    <property type="term" value="F:protein histidine kinase activity"/>
    <property type="evidence" value="ECO:0007669"/>
    <property type="project" value="UniProtKB-EC"/>
</dbReference>
<dbReference type="PANTHER" id="PTHR45436">
    <property type="entry name" value="SENSOR HISTIDINE KINASE YKOH"/>
    <property type="match status" value="1"/>
</dbReference>
<feature type="compositionally biased region" description="Basic and acidic residues" evidence="6">
    <location>
        <begin position="580"/>
        <end position="595"/>
    </location>
</feature>
<comment type="catalytic activity">
    <reaction evidence="1">
        <text>ATP + protein L-histidine = ADP + protein N-phospho-L-histidine.</text>
        <dbReference type="EC" id="2.7.13.3"/>
    </reaction>
</comment>
<dbReference type="InterPro" id="IPR003594">
    <property type="entry name" value="HATPase_dom"/>
</dbReference>
<keyword evidence="10" id="KW-1185">Reference proteome</keyword>
<keyword evidence="3" id="KW-0597">Phosphoprotein</keyword>
<evidence type="ECO:0000256" key="1">
    <source>
        <dbReference type="ARBA" id="ARBA00000085"/>
    </source>
</evidence>
<evidence type="ECO:0000256" key="5">
    <source>
        <dbReference type="ARBA" id="ARBA00022777"/>
    </source>
</evidence>
<dbReference type="Proteomes" id="UP000282674">
    <property type="component" value="Unassembled WGS sequence"/>
</dbReference>
<feature type="compositionally biased region" description="Basic and acidic residues" evidence="6">
    <location>
        <begin position="609"/>
        <end position="634"/>
    </location>
</feature>
<feature type="domain" description="Histidine kinase/HSP90-like ATPase" evidence="8">
    <location>
        <begin position="303"/>
        <end position="413"/>
    </location>
</feature>
<organism evidence="9 10">
    <name type="scientific">Actinomadura harenae</name>
    <dbReference type="NCBI Taxonomy" id="2483351"/>
    <lineage>
        <taxon>Bacteria</taxon>
        <taxon>Bacillati</taxon>
        <taxon>Actinomycetota</taxon>
        <taxon>Actinomycetes</taxon>
        <taxon>Streptosporangiales</taxon>
        <taxon>Thermomonosporaceae</taxon>
        <taxon>Actinomadura</taxon>
    </lineage>
</organism>
<keyword evidence="7" id="KW-0812">Transmembrane</keyword>
<reference evidence="9 10" key="1">
    <citation type="submission" date="2018-10" db="EMBL/GenBank/DDBJ databases">
        <title>Isolation from soil.</title>
        <authorList>
            <person name="Hu J."/>
        </authorList>
    </citation>
    <scope>NUCLEOTIDE SEQUENCE [LARGE SCALE GENOMIC DNA]</scope>
    <source>
        <strain evidence="9 10">NEAU-Ht49</strain>
    </source>
</reference>
<proteinExistence type="predicted"/>
<evidence type="ECO:0000256" key="2">
    <source>
        <dbReference type="ARBA" id="ARBA00012438"/>
    </source>
</evidence>
<evidence type="ECO:0000313" key="9">
    <source>
        <dbReference type="EMBL" id="RMI46539.1"/>
    </source>
</evidence>
<dbReference type="InterPro" id="IPR036890">
    <property type="entry name" value="HATPase_C_sf"/>
</dbReference>
<feature type="region of interest" description="Disordered" evidence="6">
    <location>
        <begin position="418"/>
        <end position="685"/>
    </location>
</feature>
<dbReference type="InterPro" id="IPR050428">
    <property type="entry name" value="TCS_sensor_his_kinase"/>
</dbReference>
<evidence type="ECO:0000313" key="10">
    <source>
        <dbReference type="Proteomes" id="UP000282674"/>
    </source>
</evidence>
<protein>
    <recommendedName>
        <fullName evidence="2">histidine kinase</fullName>
        <ecNumber evidence="2">2.7.13.3</ecNumber>
    </recommendedName>
</protein>
<sequence length="685" mass="71890">MWLVAVVVFGAAWLYGVFKAGDELRPLVAWAGGAAALTLCATIAVAAYYAALAARVRESVRSETGGAASLERQIAEVADSTLPALLHRVGSGAPADTALGEILPPADPALRRVLQITALDAAARQREAASALAVVDGLDREVDRLVGEAMPVIVERIRRDRAGPETLLPEVGEPESPQLRRLLARVVDDLATGERGSAAAMMSCANAAARIQAACTRLLGDLRDLEHRYGDDPVFHDLLDIDHEVSQAGRIADSIALLAGGRSGRRWTKPIVMESILRGAMGRIHDYRRVKLHFTTTSAIAGYAAEGVMHCLAELMDNAASFSAANTDVHVYVEEEDAGIVVTIEDSGLGMRQRERARAERLVNEPSDLTALPGTRLGLAVVGRLAAKHALRISFRPSSRGGTAAIVLVPRQLVTQPRQDLLPPELREPWDGSSRPPLAGTGLPTDLPRGLDTAPDTPEELLSAASTMPPPPAEPSRAPLPTAPLPTAPLSSAPLSTEASEADDAFDLPQRRRGETLRASPDPVMAEVGRGDGRPAPGQRFAAFRSATGGPRTVARDTGGLQAPEPPTPAPAPDGTPPHDQPHDLQHDQPHDQPHDQASTQVTAPLDEALTHDAEPSTHTESPTHDESSAHDETDGGSPAHGETSVEDGAPVAEGGADGRASSASGGGASTPPDAPAPEPDRERS</sequence>
<keyword evidence="7" id="KW-0472">Membrane</keyword>
<feature type="compositionally biased region" description="Pro residues" evidence="6">
    <location>
        <begin position="564"/>
        <end position="576"/>
    </location>
</feature>
<dbReference type="SUPFAM" id="SSF55874">
    <property type="entry name" value="ATPase domain of HSP90 chaperone/DNA topoisomerase II/histidine kinase"/>
    <property type="match status" value="1"/>
</dbReference>
<dbReference type="Pfam" id="PF02518">
    <property type="entry name" value="HATPase_c"/>
    <property type="match status" value="1"/>
</dbReference>
<evidence type="ECO:0000256" key="6">
    <source>
        <dbReference type="SAM" id="MobiDB-lite"/>
    </source>
</evidence>
<dbReference type="EMBL" id="RFFG01000008">
    <property type="protein sequence ID" value="RMI46539.1"/>
    <property type="molecule type" value="Genomic_DNA"/>
</dbReference>
<evidence type="ECO:0000256" key="3">
    <source>
        <dbReference type="ARBA" id="ARBA00022553"/>
    </source>
</evidence>
<dbReference type="SMART" id="SM00387">
    <property type="entry name" value="HATPase_c"/>
    <property type="match status" value="1"/>
</dbReference>
<evidence type="ECO:0000256" key="7">
    <source>
        <dbReference type="SAM" id="Phobius"/>
    </source>
</evidence>
<evidence type="ECO:0000256" key="4">
    <source>
        <dbReference type="ARBA" id="ARBA00022679"/>
    </source>
</evidence>
<gene>
    <name evidence="9" type="ORF">EBO15_06275</name>
</gene>
<dbReference type="Gene3D" id="3.30.565.10">
    <property type="entry name" value="Histidine kinase-like ATPase, C-terminal domain"/>
    <property type="match status" value="1"/>
</dbReference>
<comment type="caution">
    <text evidence="9">The sequence shown here is derived from an EMBL/GenBank/DDBJ whole genome shotgun (WGS) entry which is preliminary data.</text>
</comment>
<dbReference type="AlphaFoldDB" id="A0A3M2MAM1"/>
<accession>A0A3M2MAM1</accession>
<keyword evidence="7" id="KW-1133">Transmembrane helix</keyword>
<keyword evidence="5 9" id="KW-0418">Kinase</keyword>
<feature type="compositionally biased region" description="Low complexity" evidence="6">
    <location>
        <begin position="488"/>
        <end position="497"/>
    </location>
</feature>